<accession>A0A9P9D4B9</accession>
<dbReference type="InterPro" id="IPR032675">
    <property type="entry name" value="LRR_dom_sf"/>
</dbReference>
<organism evidence="2 3">
    <name type="scientific">Dendryphion nanum</name>
    <dbReference type="NCBI Taxonomy" id="256645"/>
    <lineage>
        <taxon>Eukaryota</taxon>
        <taxon>Fungi</taxon>
        <taxon>Dikarya</taxon>
        <taxon>Ascomycota</taxon>
        <taxon>Pezizomycotina</taxon>
        <taxon>Dothideomycetes</taxon>
        <taxon>Pleosporomycetidae</taxon>
        <taxon>Pleosporales</taxon>
        <taxon>Torulaceae</taxon>
        <taxon>Dendryphion</taxon>
    </lineage>
</organism>
<dbReference type="Proteomes" id="UP000700596">
    <property type="component" value="Unassembled WGS sequence"/>
</dbReference>
<dbReference type="AlphaFoldDB" id="A0A9P9D4B9"/>
<evidence type="ECO:0000313" key="3">
    <source>
        <dbReference type="Proteomes" id="UP000700596"/>
    </source>
</evidence>
<dbReference type="EMBL" id="JAGMWT010000022">
    <property type="protein sequence ID" value="KAH7112196.1"/>
    <property type="molecule type" value="Genomic_DNA"/>
</dbReference>
<dbReference type="PROSITE" id="PS50181">
    <property type="entry name" value="FBOX"/>
    <property type="match status" value="1"/>
</dbReference>
<keyword evidence="3" id="KW-1185">Reference proteome</keyword>
<comment type="caution">
    <text evidence="2">The sequence shown here is derived from an EMBL/GenBank/DDBJ whole genome shotgun (WGS) entry which is preliminary data.</text>
</comment>
<gene>
    <name evidence="2" type="ORF">B0J11DRAFT_511983</name>
</gene>
<dbReference type="InterPro" id="IPR036047">
    <property type="entry name" value="F-box-like_dom_sf"/>
</dbReference>
<feature type="domain" description="F-box" evidence="1">
    <location>
        <begin position="1"/>
        <end position="46"/>
    </location>
</feature>
<dbReference type="Pfam" id="PF12937">
    <property type="entry name" value="F-box-like"/>
    <property type="match status" value="1"/>
</dbReference>
<dbReference type="OrthoDB" id="3720847at2759"/>
<evidence type="ECO:0000313" key="2">
    <source>
        <dbReference type="EMBL" id="KAH7112196.1"/>
    </source>
</evidence>
<dbReference type="InterPro" id="IPR001810">
    <property type="entry name" value="F-box_dom"/>
</dbReference>
<dbReference type="SUPFAM" id="SSF81383">
    <property type="entry name" value="F-box domain"/>
    <property type="match status" value="1"/>
</dbReference>
<dbReference type="Gene3D" id="3.80.10.10">
    <property type="entry name" value="Ribonuclease Inhibitor"/>
    <property type="match status" value="1"/>
</dbReference>
<evidence type="ECO:0000259" key="1">
    <source>
        <dbReference type="PROSITE" id="PS50181"/>
    </source>
</evidence>
<sequence length="447" mass="51998">MSPFSRLPMDIFPFIFDHLSCRDYYVLVRVCRSFHEKVLPYVYKHISFEVTKSRRSARRLAFLLRTLFEQPHLANHVTTFKLLGPHPCWSQYNPWPEDIGTSPIAMWGLENCNTLSKAQKIFASNQFYQLLDPDVHKSLAQDRGRCKDALASLILTRFTQLTSLELGDGFLMYSLFLPHIIKKAPSFFPQLQHIHFGDQRMDLENSLSYVDLDLIRPILYLPTAKSFAWRMTQPWQFRWKEAAPQNRNLTSLHLFRTNISRPLLGEILSTTPNLKRLCYEQEILFRSNMTQQQKGQLSLYTSLDELGHALQRVQGTLEELKLSFKLAPGSSPRKDIGDKNSSFPPIQGTLTALRDMKRLRKIDIPMIMILGWYPDFAPRLEEVMPSAVKHFTLSDDFVSFCPWVQGFSCFKKIGLIGEYLLNREIHAQELRELKLKLTMPRVNLCHD</sequence>
<reference evidence="2" key="1">
    <citation type="journal article" date="2021" name="Nat. Commun.">
        <title>Genetic determinants of endophytism in the Arabidopsis root mycobiome.</title>
        <authorList>
            <person name="Mesny F."/>
            <person name="Miyauchi S."/>
            <person name="Thiergart T."/>
            <person name="Pickel B."/>
            <person name="Atanasova L."/>
            <person name="Karlsson M."/>
            <person name="Huettel B."/>
            <person name="Barry K.W."/>
            <person name="Haridas S."/>
            <person name="Chen C."/>
            <person name="Bauer D."/>
            <person name="Andreopoulos W."/>
            <person name="Pangilinan J."/>
            <person name="LaButti K."/>
            <person name="Riley R."/>
            <person name="Lipzen A."/>
            <person name="Clum A."/>
            <person name="Drula E."/>
            <person name="Henrissat B."/>
            <person name="Kohler A."/>
            <person name="Grigoriev I.V."/>
            <person name="Martin F.M."/>
            <person name="Hacquard S."/>
        </authorList>
    </citation>
    <scope>NUCLEOTIDE SEQUENCE</scope>
    <source>
        <strain evidence="2">MPI-CAGE-CH-0243</strain>
    </source>
</reference>
<protein>
    <recommendedName>
        <fullName evidence="1">F-box domain-containing protein</fullName>
    </recommendedName>
</protein>
<proteinExistence type="predicted"/>
<name>A0A9P9D4B9_9PLEO</name>